<comment type="caution">
    <text evidence="2">The sequence shown here is derived from an EMBL/GenBank/DDBJ whole genome shotgun (WGS) entry which is preliminary data.</text>
</comment>
<dbReference type="OrthoDB" id="5032954at2759"/>
<evidence type="ECO:0000313" key="2">
    <source>
        <dbReference type="EMBL" id="KAF4474487.1"/>
    </source>
</evidence>
<protein>
    <submittedName>
        <fullName evidence="2">Uncharacterized protein</fullName>
    </submittedName>
</protein>
<evidence type="ECO:0000313" key="3">
    <source>
        <dbReference type="EMBL" id="KAF4474500.1"/>
    </source>
</evidence>
<keyword evidence="4" id="KW-1185">Reference proteome</keyword>
<reference evidence="2 4" key="1">
    <citation type="submission" date="2012-08" db="EMBL/GenBank/DDBJ databases">
        <authorList>
            <person name="Gan P.H.P."/>
            <person name="Ikeda K."/>
            <person name="Irieda H."/>
            <person name="Narusaka M."/>
            <person name="O'Connell R.J."/>
            <person name="Narusaka Y."/>
            <person name="Takano Y."/>
            <person name="Kubo Y."/>
            <person name="Shirasu K."/>
        </authorList>
    </citation>
    <scope>NUCLEOTIDE SEQUENCE [LARGE SCALE GENOMIC DNA]</scope>
    <source>
        <strain evidence="2 4">Nara gc5</strain>
    </source>
</reference>
<accession>A0A7J6IDS5</accession>
<name>A0A7J6IDS5_COLFN</name>
<evidence type="ECO:0000313" key="1">
    <source>
        <dbReference type="EMBL" id="KAF4474197.1"/>
    </source>
</evidence>
<reference evidence="2 4" key="2">
    <citation type="submission" date="2020-04" db="EMBL/GenBank/DDBJ databases">
        <title>Genome sequencing and assembly of multiple isolates from the Colletotrichum gloeosporioides species complex.</title>
        <authorList>
            <person name="Gan P."/>
            <person name="Shirasu K."/>
        </authorList>
    </citation>
    <scope>NUCLEOTIDE SEQUENCE [LARGE SCALE GENOMIC DNA]</scope>
    <source>
        <strain evidence="2 4">Nara gc5</strain>
    </source>
</reference>
<dbReference type="InParanoid" id="A0A7J6IDS5"/>
<dbReference type="AlphaFoldDB" id="A0A7J6IDS5"/>
<organism evidence="2 4">
    <name type="scientific">Colletotrichum fructicola (strain Nara gc5)</name>
    <name type="common">Anthracnose fungus</name>
    <name type="synonym">Colletotrichum gloeosporioides (strain Nara gc5)</name>
    <dbReference type="NCBI Taxonomy" id="1213859"/>
    <lineage>
        <taxon>Eukaryota</taxon>
        <taxon>Fungi</taxon>
        <taxon>Dikarya</taxon>
        <taxon>Ascomycota</taxon>
        <taxon>Pezizomycotina</taxon>
        <taxon>Sordariomycetes</taxon>
        <taxon>Hypocreomycetidae</taxon>
        <taxon>Glomerellales</taxon>
        <taxon>Glomerellaceae</taxon>
        <taxon>Colletotrichum</taxon>
        <taxon>Colletotrichum gloeosporioides species complex</taxon>
    </lineage>
</organism>
<dbReference type="InterPro" id="IPR011009">
    <property type="entry name" value="Kinase-like_dom_sf"/>
</dbReference>
<dbReference type="EMBL" id="ANPB02000011">
    <property type="protein sequence ID" value="KAF4474500.1"/>
    <property type="molecule type" value="Genomic_DNA"/>
</dbReference>
<evidence type="ECO:0000313" key="4">
    <source>
        <dbReference type="Proteomes" id="UP000011096"/>
    </source>
</evidence>
<dbReference type="RefSeq" id="XP_066007041.1">
    <property type="nucleotide sequence ID" value="XM_066153594.1"/>
</dbReference>
<proteinExistence type="predicted"/>
<dbReference type="EMBL" id="ANPB02000011">
    <property type="protein sequence ID" value="KAF4474197.1"/>
    <property type="molecule type" value="Genomic_DNA"/>
</dbReference>
<gene>
    <name evidence="3" type="ORF">CGGC5_v016828</name>
    <name evidence="2" type="ORF">CGGC5_v016840</name>
    <name evidence="1" type="ORF">CGGC5_v017077</name>
</gene>
<dbReference type="EMBL" id="ANPB02000011">
    <property type="protein sequence ID" value="KAF4474487.1"/>
    <property type="molecule type" value="Genomic_DNA"/>
</dbReference>
<dbReference type="Proteomes" id="UP000011096">
    <property type="component" value="Unassembled WGS sequence"/>
</dbReference>
<sequence>MMTQRSSMTMIEASLQIWLWLMSKRRVECEYERLTEPASDDGRCLSLEGIGRIAHRNIAAIHGIFHESQAVFLVHERLEVDLHDLAITDEIHVASVLSQVIEGIHHVVAEKIRFPLESICVTRCGVVKIVLNVCFQPAVDIVSDAERYWSRLYGDVLLWIRSQLQGLGLSFAARDFLSKSHERTLPGIQHQFLTRSKGPDGLFALVAQALETKETVVLDRARDNLVPCDLVTRMWHQPCHEQQSVLRRR</sequence>
<dbReference type="SUPFAM" id="SSF56112">
    <property type="entry name" value="Protein kinase-like (PK-like)"/>
    <property type="match status" value="1"/>
</dbReference>
<dbReference type="GeneID" id="90980575"/>